<organism evidence="1 2">
    <name type="scientific">Eikenella corrodens</name>
    <dbReference type="NCBI Taxonomy" id="539"/>
    <lineage>
        <taxon>Bacteria</taxon>
        <taxon>Pseudomonadati</taxon>
        <taxon>Pseudomonadota</taxon>
        <taxon>Betaproteobacteria</taxon>
        <taxon>Neisseriales</taxon>
        <taxon>Neisseriaceae</taxon>
        <taxon>Eikenella</taxon>
    </lineage>
</organism>
<gene>
    <name evidence="1" type="ORF">A7P90_11550</name>
</gene>
<accession>A0A1A9RCL3</accession>
<sequence length="111" mass="12689">MFTLSSSDRNKYLAFDENILKVEDKLNHMAASIFLDVDDCRQLASALLHGAESQILRQAINDWILKSDSVVRQLPVDTLMMLYRGDLVDTNIDTSEFIKAIDKRLEKDAEK</sequence>
<name>A0A1A9RCL3_EIKCO</name>
<dbReference type="RefSeq" id="WP_064088233.1">
    <property type="nucleotide sequence ID" value="NZ_LXSG01000045.1"/>
</dbReference>
<dbReference type="EMBL" id="LXSG01000045">
    <property type="protein sequence ID" value="OAM15776.1"/>
    <property type="molecule type" value="Genomic_DNA"/>
</dbReference>
<reference evidence="2" key="1">
    <citation type="submission" date="2016-05" db="EMBL/GenBank/DDBJ databases">
        <title>Draft genome of Corynebacterium afermentans subsp. afermentans LCDC 88199T.</title>
        <authorList>
            <person name="Bernier A.-M."/>
            <person name="Bernard K."/>
        </authorList>
    </citation>
    <scope>NUCLEOTIDE SEQUENCE [LARGE SCALE GENOMIC DNA]</scope>
    <source>
        <strain evidence="2">NML04-0072</strain>
    </source>
</reference>
<comment type="caution">
    <text evidence="1">The sequence shown here is derived from an EMBL/GenBank/DDBJ whole genome shotgun (WGS) entry which is preliminary data.</text>
</comment>
<protein>
    <submittedName>
        <fullName evidence="1">Uncharacterized protein</fullName>
    </submittedName>
</protein>
<dbReference type="AlphaFoldDB" id="A0A1A9RCL3"/>
<proteinExistence type="predicted"/>
<evidence type="ECO:0000313" key="1">
    <source>
        <dbReference type="EMBL" id="OAM15776.1"/>
    </source>
</evidence>
<dbReference type="Proteomes" id="UP000077589">
    <property type="component" value="Unassembled WGS sequence"/>
</dbReference>
<evidence type="ECO:0000313" key="2">
    <source>
        <dbReference type="Proteomes" id="UP000077589"/>
    </source>
</evidence>